<organism evidence="1 2">
    <name type="scientific">Grifola frondosa</name>
    <name type="common">Maitake</name>
    <name type="synonym">Polyporus frondosus</name>
    <dbReference type="NCBI Taxonomy" id="5627"/>
    <lineage>
        <taxon>Eukaryota</taxon>
        <taxon>Fungi</taxon>
        <taxon>Dikarya</taxon>
        <taxon>Basidiomycota</taxon>
        <taxon>Agaricomycotina</taxon>
        <taxon>Agaricomycetes</taxon>
        <taxon>Polyporales</taxon>
        <taxon>Grifolaceae</taxon>
        <taxon>Grifola</taxon>
    </lineage>
</organism>
<dbReference type="AlphaFoldDB" id="A0A1C7LYJ1"/>
<evidence type="ECO:0000313" key="1">
    <source>
        <dbReference type="EMBL" id="OBZ69306.1"/>
    </source>
</evidence>
<proteinExistence type="predicted"/>
<evidence type="ECO:0000313" key="2">
    <source>
        <dbReference type="Proteomes" id="UP000092993"/>
    </source>
</evidence>
<sequence length="380" mass="41963">MDGVILALHIAEKVAQTLPTHKHLGQPQAACTMRRYADTHCVSCAPERGERVSSSASDEAVAAFLCRLPVRLQHARGDRSEVLKLSAKLDDAVQAFHIQSSVYSNRQLTYFSKTRVALFMRADDAERRDAVLFRRTDRAVGQGAEVLCALDRMAILFRLYGRDEIVLEEQYIGILVLWRPVRASYQESICSGDGTVVMNSETWTIKILSRTVLFPDNNWVSFRSPEQGAKWKIIDVTEHSASSSPVEKLYLLGILLIQWINLSGTLLSQQSIYEGTGAASNVLTPVFADVESQGMQEDASTSGWPHLGNRGVSIWVAAVHGPESEASQYVDNKQHPGHHGRPRISRHPALATRECAAECCPAQGGPAMPAHRSIRPDSPR</sequence>
<dbReference type="Proteomes" id="UP000092993">
    <property type="component" value="Unassembled WGS sequence"/>
</dbReference>
<dbReference type="OrthoDB" id="2747113at2759"/>
<accession>A0A1C7LYJ1</accession>
<comment type="caution">
    <text evidence="1">The sequence shown here is derived from an EMBL/GenBank/DDBJ whole genome shotgun (WGS) entry which is preliminary data.</text>
</comment>
<reference evidence="1 2" key="1">
    <citation type="submission" date="2016-03" db="EMBL/GenBank/DDBJ databases">
        <title>Whole genome sequencing of Grifola frondosa 9006-11.</title>
        <authorList>
            <person name="Min B."/>
            <person name="Park H."/>
            <person name="Kim J.-G."/>
            <person name="Cho H."/>
            <person name="Oh Y.-L."/>
            <person name="Kong W.-S."/>
            <person name="Choi I.-G."/>
        </authorList>
    </citation>
    <scope>NUCLEOTIDE SEQUENCE [LARGE SCALE GENOMIC DNA]</scope>
    <source>
        <strain evidence="1 2">9006-11</strain>
    </source>
</reference>
<dbReference type="EMBL" id="LUGG01000018">
    <property type="protein sequence ID" value="OBZ69306.1"/>
    <property type="molecule type" value="Genomic_DNA"/>
</dbReference>
<protein>
    <submittedName>
        <fullName evidence="1">Uncharacterized protein</fullName>
    </submittedName>
</protein>
<keyword evidence="2" id="KW-1185">Reference proteome</keyword>
<name>A0A1C7LYJ1_GRIFR</name>
<gene>
    <name evidence="1" type="ORF">A0H81_10904</name>
</gene>